<evidence type="ECO:0000313" key="4">
    <source>
        <dbReference type="Proteomes" id="UP000279259"/>
    </source>
</evidence>
<proteinExistence type="inferred from homology"/>
<sequence>MSTAVIRRQTTQLPANLLAACRTVLGRLAPSGRSTSLLPFIPKPIKLLLLLLILVNSPSFPFVWHIRVWWYAVKAYWLVYRKGRKRYLDDWVKKNRWDGGIAKVRTRTKRIAWLDDCDYNNHLSNSCYSKNSDSVRMDYCIAALSPLFTPGCHMALAATHYVFFKEIPMGSEYVMECRAGGWGDKWFYIVIDFIIYPKAGKSTSKANTSTKPSHSSVADKAIKLENKLLSAVTGEGGGAGSIIPSISAPPSGYGTPTGNDSGASGSSTPATLGEVKGKADLRAREPRKDGGVVCCMGVYETCFKMGRVTVPPRIAMYLAHQSPSAEERDHARKLVLSKDHGRAFLRGGWKDLPNADQLGRNIGLVDNDSEDEQWFDKGRKAMEGVNEGLAVF</sequence>
<dbReference type="InterPro" id="IPR029069">
    <property type="entry name" value="HotDog_dom_sf"/>
</dbReference>
<comment type="similarity">
    <text evidence="1">Belongs to the lcsJ thioesterase family.</text>
</comment>
<keyword evidence="4" id="KW-1185">Reference proteome</keyword>
<evidence type="ECO:0000256" key="2">
    <source>
        <dbReference type="SAM" id="MobiDB-lite"/>
    </source>
</evidence>
<dbReference type="PANTHER" id="PTHR12475">
    <property type="match status" value="1"/>
</dbReference>
<dbReference type="AlphaFoldDB" id="A0A427YVZ8"/>
<comment type="caution">
    <text evidence="3">The sequence shown here is derived from an EMBL/GenBank/DDBJ whole genome shotgun (WGS) entry which is preliminary data.</text>
</comment>
<reference evidence="3 4" key="1">
    <citation type="submission" date="2018-11" db="EMBL/GenBank/DDBJ databases">
        <title>Genome sequence of Saitozyma podzolica DSM 27192.</title>
        <authorList>
            <person name="Aliyu H."/>
            <person name="Gorte O."/>
            <person name="Ochsenreither K."/>
        </authorList>
    </citation>
    <scope>NUCLEOTIDE SEQUENCE [LARGE SCALE GENOMIC DNA]</scope>
    <source>
        <strain evidence="3 4">DSM 27192</strain>
    </source>
</reference>
<dbReference type="Gene3D" id="3.10.129.10">
    <property type="entry name" value="Hotdog Thioesterase"/>
    <property type="match status" value="1"/>
</dbReference>
<dbReference type="EMBL" id="RSCD01000001">
    <property type="protein sequence ID" value="RSH95267.1"/>
    <property type="molecule type" value="Genomic_DNA"/>
</dbReference>
<dbReference type="OrthoDB" id="265761at2759"/>
<feature type="compositionally biased region" description="Polar residues" evidence="2">
    <location>
        <begin position="254"/>
        <end position="270"/>
    </location>
</feature>
<accession>A0A427YVZ8</accession>
<dbReference type="PROSITE" id="PS51257">
    <property type="entry name" value="PROKAR_LIPOPROTEIN"/>
    <property type="match status" value="1"/>
</dbReference>
<evidence type="ECO:0000256" key="1">
    <source>
        <dbReference type="ARBA" id="ARBA00038476"/>
    </source>
</evidence>
<evidence type="ECO:0000313" key="3">
    <source>
        <dbReference type="EMBL" id="RSH95267.1"/>
    </source>
</evidence>
<dbReference type="Proteomes" id="UP000279259">
    <property type="component" value="Unassembled WGS sequence"/>
</dbReference>
<feature type="region of interest" description="Disordered" evidence="2">
    <location>
        <begin position="248"/>
        <end position="283"/>
    </location>
</feature>
<name>A0A427YVZ8_9TREE</name>
<protein>
    <submittedName>
        <fullName evidence="3">Uncharacterized protein</fullName>
    </submittedName>
</protein>
<dbReference type="InterPro" id="IPR051490">
    <property type="entry name" value="THEM6_lcsJ_thioesterase"/>
</dbReference>
<dbReference type="Pfam" id="PF13279">
    <property type="entry name" value="4HBT_2"/>
    <property type="match status" value="1"/>
</dbReference>
<gene>
    <name evidence="3" type="ORF">EHS25_000353</name>
</gene>
<dbReference type="SUPFAM" id="SSF54637">
    <property type="entry name" value="Thioesterase/thiol ester dehydrase-isomerase"/>
    <property type="match status" value="1"/>
</dbReference>
<organism evidence="3 4">
    <name type="scientific">Saitozyma podzolica</name>
    <dbReference type="NCBI Taxonomy" id="1890683"/>
    <lineage>
        <taxon>Eukaryota</taxon>
        <taxon>Fungi</taxon>
        <taxon>Dikarya</taxon>
        <taxon>Basidiomycota</taxon>
        <taxon>Agaricomycotina</taxon>
        <taxon>Tremellomycetes</taxon>
        <taxon>Tremellales</taxon>
        <taxon>Trimorphomycetaceae</taxon>
        <taxon>Saitozyma</taxon>
    </lineage>
</organism>
<dbReference type="PANTHER" id="PTHR12475:SF4">
    <property type="entry name" value="PROTEIN THEM6"/>
    <property type="match status" value="1"/>
</dbReference>